<dbReference type="NCBIfam" id="TIGR00018">
    <property type="entry name" value="panC"/>
    <property type="match status" value="1"/>
</dbReference>
<dbReference type="EC" id="6.3.2.1" evidence="3"/>
<protein>
    <recommendedName>
        <fullName evidence="3">pantoate--beta-alanine ligase (AMP-forming)</fullName>
        <ecNumber evidence="3">6.3.2.1</ecNumber>
    </recommendedName>
</protein>
<organism evidence="9">
    <name type="scientific">freshwater metagenome</name>
    <dbReference type="NCBI Taxonomy" id="449393"/>
    <lineage>
        <taxon>unclassified sequences</taxon>
        <taxon>metagenomes</taxon>
        <taxon>ecological metagenomes</taxon>
    </lineage>
</organism>
<dbReference type="UniPathway" id="UPA00028">
    <property type="reaction ID" value="UER00005"/>
</dbReference>
<evidence type="ECO:0000256" key="8">
    <source>
        <dbReference type="ARBA" id="ARBA00048258"/>
    </source>
</evidence>
<dbReference type="Gene3D" id="3.40.50.620">
    <property type="entry name" value="HUPs"/>
    <property type="match status" value="1"/>
</dbReference>
<evidence type="ECO:0000256" key="5">
    <source>
        <dbReference type="ARBA" id="ARBA00022655"/>
    </source>
</evidence>
<gene>
    <name evidence="9" type="ORF">UFOPK3772_00704</name>
</gene>
<comment type="similarity">
    <text evidence="2">Belongs to the pantothenate synthetase family.</text>
</comment>
<evidence type="ECO:0000256" key="4">
    <source>
        <dbReference type="ARBA" id="ARBA00022598"/>
    </source>
</evidence>
<sequence length="283" mass="29426">MSAVLVESHAALVAARCSGVPSAVVMTMGALHEGHAVLVREARAAVGADGCVIVTDFVNPMQFGAGEDFERYPRSLEADVRICSAAGANLVYAPMVAEIYVEGAAGASITVDPGPLGEVLEGAARPGHFRGMLTVVAKLLHLTAPDLALFGEKDYQQLVLITEMVSQLNFPTKVVPVPTVREPDGLAMSSRNRYLSDEERAAAAVVPRALEETVRVSQDEGAEAGVRAGLAVLSANPAVEVDYLVVTDAALGVARPGVGRALVAVRVGTTRLLDNMACTVTGP</sequence>
<dbReference type="GO" id="GO:0005524">
    <property type="term" value="F:ATP binding"/>
    <property type="evidence" value="ECO:0007669"/>
    <property type="project" value="UniProtKB-KW"/>
</dbReference>
<dbReference type="GO" id="GO:0015940">
    <property type="term" value="P:pantothenate biosynthetic process"/>
    <property type="evidence" value="ECO:0007669"/>
    <property type="project" value="UniProtKB-UniPathway"/>
</dbReference>
<keyword evidence="4" id="KW-0436">Ligase</keyword>
<proteinExistence type="inferred from homology"/>
<dbReference type="GO" id="GO:0004592">
    <property type="term" value="F:pantoate-beta-alanine ligase activity"/>
    <property type="evidence" value="ECO:0007669"/>
    <property type="project" value="UniProtKB-EC"/>
</dbReference>
<accession>A0A6J7J4F6</accession>
<dbReference type="GO" id="GO:0005829">
    <property type="term" value="C:cytosol"/>
    <property type="evidence" value="ECO:0007669"/>
    <property type="project" value="TreeGrafter"/>
</dbReference>
<dbReference type="SUPFAM" id="SSF52374">
    <property type="entry name" value="Nucleotidylyl transferase"/>
    <property type="match status" value="1"/>
</dbReference>
<evidence type="ECO:0000256" key="7">
    <source>
        <dbReference type="ARBA" id="ARBA00022840"/>
    </source>
</evidence>
<evidence type="ECO:0000256" key="1">
    <source>
        <dbReference type="ARBA" id="ARBA00004990"/>
    </source>
</evidence>
<dbReference type="EMBL" id="CAFBNE010000015">
    <property type="protein sequence ID" value="CAB4937996.1"/>
    <property type="molecule type" value="Genomic_DNA"/>
</dbReference>
<keyword evidence="7" id="KW-0067">ATP-binding</keyword>
<evidence type="ECO:0000256" key="6">
    <source>
        <dbReference type="ARBA" id="ARBA00022741"/>
    </source>
</evidence>
<comment type="catalytic activity">
    <reaction evidence="8">
        <text>(R)-pantoate + beta-alanine + ATP = (R)-pantothenate + AMP + diphosphate + H(+)</text>
        <dbReference type="Rhea" id="RHEA:10912"/>
        <dbReference type="ChEBI" id="CHEBI:15378"/>
        <dbReference type="ChEBI" id="CHEBI:15980"/>
        <dbReference type="ChEBI" id="CHEBI:29032"/>
        <dbReference type="ChEBI" id="CHEBI:30616"/>
        <dbReference type="ChEBI" id="CHEBI:33019"/>
        <dbReference type="ChEBI" id="CHEBI:57966"/>
        <dbReference type="ChEBI" id="CHEBI:456215"/>
        <dbReference type="EC" id="6.3.2.1"/>
    </reaction>
</comment>
<dbReference type="Gene3D" id="3.30.1300.10">
    <property type="entry name" value="Pantoate-beta-alanine ligase, C-terminal domain"/>
    <property type="match status" value="1"/>
</dbReference>
<comment type="pathway">
    <text evidence="1">Cofactor biosynthesis; (R)-pantothenate biosynthesis; (R)-pantothenate from (R)-pantoate and beta-alanine: step 1/1.</text>
</comment>
<dbReference type="InterPro" id="IPR014729">
    <property type="entry name" value="Rossmann-like_a/b/a_fold"/>
</dbReference>
<dbReference type="InterPro" id="IPR042176">
    <property type="entry name" value="Pantoate_ligase_C"/>
</dbReference>
<dbReference type="HAMAP" id="MF_00158">
    <property type="entry name" value="PanC"/>
    <property type="match status" value="1"/>
</dbReference>
<name>A0A6J7J4F6_9ZZZZ</name>
<evidence type="ECO:0000256" key="2">
    <source>
        <dbReference type="ARBA" id="ARBA00009256"/>
    </source>
</evidence>
<dbReference type="AlphaFoldDB" id="A0A6J7J4F6"/>
<keyword evidence="6" id="KW-0547">Nucleotide-binding</keyword>
<dbReference type="PANTHER" id="PTHR21299">
    <property type="entry name" value="CYTIDYLATE KINASE/PANTOATE-BETA-ALANINE LIGASE"/>
    <property type="match status" value="1"/>
</dbReference>
<evidence type="ECO:0000313" key="9">
    <source>
        <dbReference type="EMBL" id="CAB4937996.1"/>
    </source>
</evidence>
<reference evidence="9" key="1">
    <citation type="submission" date="2020-05" db="EMBL/GenBank/DDBJ databases">
        <authorList>
            <person name="Chiriac C."/>
            <person name="Salcher M."/>
            <person name="Ghai R."/>
            <person name="Kavagutti S V."/>
        </authorList>
    </citation>
    <scope>NUCLEOTIDE SEQUENCE</scope>
</reference>
<dbReference type="PANTHER" id="PTHR21299:SF1">
    <property type="entry name" value="PANTOATE--BETA-ALANINE LIGASE"/>
    <property type="match status" value="1"/>
</dbReference>
<keyword evidence="5" id="KW-0566">Pantothenate biosynthesis</keyword>
<evidence type="ECO:0000256" key="3">
    <source>
        <dbReference type="ARBA" id="ARBA00012219"/>
    </source>
</evidence>
<dbReference type="Pfam" id="PF02569">
    <property type="entry name" value="Pantoate_ligase"/>
    <property type="match status" value="1"/>
</dbReference>
<dbReference type="InterPro" id="IPR003721">
    <property type="entry name" value="Pantoate_ligase"/>
</dbReference>